<organism evidence="2 3">
    <name type="scientific">Micromonospora olivasterospora</name>
    <dbReference type="NCBI Taxonomy" id="1880"/>
    <lineage>
        <taxon>Bacteria</taxon>
        <taxon>Bacillati</taxon>
        <taxon>Actinomycetota</taxon>
        <taxon>Actinomycetes</taxon>
        <taxon>Micromonosporales</taxon>
        <taxon>Micromonosporaceae</taxon>
        <taxon>Micromonospora</taxon>
    </lineage>
</organism>
<dbReference type="AlphaFoldDB" id="A0A562IG01"/>
<evidence type="ECO:0000313" key="2">
    <source>
        <dbReference type="EMBL" id="TWH69673.1"/>
    </source>
</evidence>
<name>A0A562IG01_MICOL</name>
<dbReference type="RefSeq" id="WP_170286518.1">
    <property type="nucleotide sequence ID" value="NZ_BAAATQ010000066.1"/>
</dbReference>
<evidence type="ECO:0000256" key="1">
    <source>
        <dbReference type="SAM" id="MobiDB-lite"/>
    </source>
</evidence>
<dbReference type="Proteomes" id="UP000319825">
    <property type="component" value="Unassembled WGS sequence"/>
</dbReference>
<gene>
    <name evidence="2" type="ORF">JD77_04683</name>
</gene>
<comment type="caution">
    <text evidence="2">The sequence shown here is derived from an EMBL/GenBank/DDBJ whole genome shotgun (WGS) entry which is preliminary data.</text>
</comment>
<dbReference type="EMBL" id="VLKE01000001">
    <property type="protein sequence ID" value="TWH69673.1"/>
    <property type="molecule type" value="Genomic_DNA"/>
</dbReference>
<proteinExistence type="predicted"/>
<keyword evidence="3" id="KW-1185">Reference proteome</keyword>
<sequence>MIGKLSATAHDGAGRSEVTAVSERSERIVGHSAVVAHAGTGRGEVPA</sequence>
<protein>
    <submittedName>
        <fullName evidence="2">Uncharacterized protein</fullName>
    </submittedName>
</protein>
<evidence type="ECO:0000313" key="3">
    <source>
        <dbReference type="Proteomes" id="UP000319825"/>
    </source>
</evidence>
<reference evidence="2 3" key="1">
    <citation type="submission" date="2019-07" db="EMBL/GenBank/DDBJ databases">
        <title>R&amp;d 2014.</title>
        <authorList>
            <person name="Klenk H.-P."/>
        </authorList>
    </citation>
    <scope>NUCLEOTIDE SEQUENCE [LARGE SCALE GENOMIC DNA]</scope>
    <source>
        <strain evidence="2 3">DSM 43868</strain>
    </source>
</reference>
<feature type="region of interest" description="Disordered" evidence="1">
    <location>
        <begin position="1"/>
        <end position="25"/>
    </location>
</feature>
<accession>A0A562IG01</accession>